<dbReference type="InterPro" id="IPR005149">
    <property type="entry name" value="Tscrpt_reg_PadR_N"/>
</dbReference>
<dbReference type="PANTHER" id="PTHR33169:SF14">
    <property type="entry name" value="TRANSCRIPTIONAL REGULATOR RV3488"/>
    <property type="match status" value="1"/>
</dbReference>
<name>A0A4R7V2J5_9PSEU</name>
<evidence type="ECO:0000313" key="3">
    <source>
        <dbReference type="EMBL" id="TDV43578.1"/>
    </source>
</evidence>
<proteinExistence type="predicted"/>
<evidence type="ECO:0000256" key="1">
    <source>
        <dbReference type="SAM" id="MobiDB-lite"/>
    </source>
</evidence>
<dbReference type="InterPro" id="IPR036388">
    <property type="entry name" value="WH-like_DNA-bd_sf"/>
</dbReference>
<dbReference type="EMBL" id="SOCP01000015">
    <property type="protein sequence ID" value="TDV43578.1"/>
    <property type="molecule type" value="Genomic_DNA"/>
</dbReference>
<feature type="region of interest" description="Disordered" evidence="1">
    <location>
        <begin position="126"/>
        <end position="186"/>
    </location>
</feature>
<feature type="region of interest" description="Disordered" evidence="1">
    <location>
        <begin position="224"/>
        <end position="243"/>
    </location>
</feature>
<feature type="compositionally biased region" description="Polar residues" evidence="1">
    <location>
        <begin position="140"/>
        <end position="159"/>
    </location>
</feature>
<keyword evidence="4" id="KW-1185">Reference proteome</keyword>
<organism evidence="3 4">
    <name type="scientific">Actinophytocola oryzae</name>
    <dbReference type="NCBI Taxonomy" id="502181"/>
    <lineage>
        <taxon>Bacteria</taxon>
        <taxon>Bacillati</taxon>
        <taxon>Actinomycetota</taxon>
        <taxon>Actinomycetes</taxon>
        <taxon>Pseudonocardiales</taxon>
        <taxon>Pseudonocardiaceae</taxon>
    </lineage>
</organism>
<reference evidence="3 4" key="1">
    <citation type="submission" date="2019-03" db="EMBL/GenBank/DDBJ databases">
        <title>Genomic Encyclopedia of Archaeal and Bacterial Type Strains, Phase II (KMG-II): from individual species to whole genera.</title>
        <authorList>
            <person name="Goeker M."/>
        </authorList>
    </citation>
    <scope>NUCLEOTIDE SEQUENCE [LARGE SCALE GENOMIC DNA]</scope>
    <source>
        <strain evidence="3 4">DSM 45499</strain>
    </source>
</reference>
<comment type="caution">
    <text evidence="3">The sequence shown here is derived from an EMBL/GenBank/DDBJ whole genome shotgun (WGS) entry which is preliminary data.</text>
</comment>
<dbReference type="SUPFAM" id="SSF46785">
    <property type="entry name" value="Winged helix' DNA-binding domain"/>
    <property type="match status" value="1"/>
</dbReference>
<dbReference type="AlphaFoldDB" id="A0A4R7V2J5"/>
<dbReference type="InterPro" id="IPR052509">
    <property type="entry name" value="Metal_resp_DNA-bind_regulator"/>
</dbReference>
<evidence type="ECO:0000313" key="4">
    <source>
        <dbReference type="Proteomes" id="UP000294927"/>
    </source>
</evidence>
<dbReference type="Proteomes" id="UP000294927">
    <property type="component" value="Unassembled WGS sequence"/>
</dbReference>
<feature type="region of interest" description="Disordered" evidence="1">
    <location>
        <begin position="251"/>
        <end position="293"/>
    </location>
</feature>
<dbReference type="Gene3D" id="1.10.10.10">
    <property type="entry name" value="Winged helix-like DNA-binding domain superfamily/Winged helix DNA-binding domain"/>
    <property type="match status" value="1"/>
</dbReference>
<dbReference type="InterPro" id="IPR036390">
    <property type="entry name" value="WH_DNA-bd_sf"/>
</dbReference>
<feature type="compositionally biased region" description="Low complexity" evidence="1">
    <location>
        <begin position="126"/>
        <end position="135"/>
    </location>
</feature>
<gene>
    <name evidence="3" type="ORF">CLV71_11540</name>
</gene>
<dbReference type="OrthoDB" id="8443918at2"/>
<evidence type="ECO:0000259" key="2">
    <source>
        <dbReference type="Pfam" id="PF03551"/>
    </source>
</evidence>
<sequence length="293" mass="31323">MIVGSTKLLVLGVVREAGGPVHGYDVRRTLLSRGATSWANVAPGSIYNALRTLVREGFLENLGTDRQGARPERTCFRLTESGEGEYSRLLRETLTQARLPNHPLLAGLAFLPDVPPAELGRRCAAAPRPCASRPPTTAPWPTTSGAPTRTASQPTSPRATSWWPLSRRPRPGGRRPWPPGSPPTMTSRVRVADLATRTVRARTPSATPVDSAEPTVDCEYSTLNSHARPSWGRPAESAARKVGSRRTGVFVGVPARPAPGGALSRCESRRSGAVVRGAGAQPRRLLSGRACQP</sequence>
<accession>A0A4R7V2J5</accession>
<feature type="domain" description="Transcription regulator PadR N-terminal" evidence="2">
    <location>
        <begin position="10"/>
        <end position="86"/>
    </location>
</feature>
<protein>
    <submittedName>
        <fullName evidence="3">PadR family transcriptional regulator</fullName>
    </submittedName>
</protein>
<dbReference type="PANTHER" id="PTHR33169">
    <property type="entry name" value="PADR-FAMILY TRANSCRIPTIONAL REGULATOR"/>
    <property type="match status" value="1"/>
</dbReference>
<dbReference type="Pfam" id="PF03551">
    <property type="entry name" value="PadR"/>
    <property type="match status" value="1"/>
</dbReference>